<dbReference type="EMBL" id="JAFJYH010000159">
    <property type="protein sequence ID" value="KAG4417294.1"/>
    <property type="molecule type" value="Genomic_DNA"/>
</dbReference>
<evidence type="ECO:0000313" key="4">
    <source>
        <dbReference type="EMBL" id="KAG4417294.1"/>
    </source>
</evidence>
<feature type="region of interest" description="Disordered" evidence="1">
    <location>
        <begin position="324"/>
        <end position="349"/>
    </location>
</feature>
<keyword evidence="2" id="KW-0472">Membrane</keyword>
<feature type="compositionally biased region" description="Acidic residues" evidence="1">
    <location>
        <begin position="685"/>
        <end position="697"/>
    </location>
</feature>
<sequence length="713" mass="77269">MQLELLFLVVAVQLFLVSAQVSFSHPTEGEVISGDVPFVLNVAESTSAPYFSQMTNFSLYLLAGTYSSPIALFAWDLSDINPSTVANNVNIPSDMGTNAKDVYFLGIRGSVVLASTLSVTYFSPLFTLKNMTGPSSLIPVAPTRTLTAATGTASGIQTSTPDSKPLARAINCLDPNTGIDIVVSIGEISVDSACLRSALSMLDLLGTKTRTATTIPTASTTITPTSETTSTVGPAVGIGSPDTTSSSLSSQTSASASTQPSTSGFSGRVIYITIIAAFALLAPIICLWLALRHRAPRTLQPSSPSPFAMFRPLFSSLKGFAVLSKGKDTQRPTQTRPKRKHSDAEKGQGLEVHVTRSLHHVSTRHPQLAMPAGQANSNMVQRRAFEEMYAKRESRKTILAELEGDSVVPEMPGMPAAAVGPITVESRPRYGRESVASEIGRWRTELDQAFDSYDARRRSEAISGRRGADTERDGERERSSDRDSIVTRGTTVLSEGKQGRVVRGREVANIVTFTRKPALPPPPPLPTNNIPPSQTQVRKSMPVLLRASLQERDLPSIPHSAHLSTLPSSRPKTGPPIPTSRFSVRSASLPRPPTNSNPDLDSSLDEKPSSKAKARITQLEDEVFKREASVVVRGLEEEKRIRKVRRERRERRREELLRGGVGGSANVDIEVVRWVGKGKDADRDGDMEESDEDEEIEGGERRGHSRDASSPRR</sequence>
<feature type="region of interest" description="Disordered" evidence="1">
    <location>
        <begin position="552"/>
        <end position="616"/>
    </location>
</feature>
<feature type="region of interest" description="Disordered" evidence="1">
    <location>
        <begin position="216"/>
        <end position="263"/>
    </location>
</feature>
<keyword evidence="3" id="KW-0732">Signal</keyword>
<comment type="caution">
    <text evidence="4">The sequence shown here is derived from an EMBL/GenBank/DDBJ whole genome shotgun (WGS) entry which is preliminary data.</text>
</comment>
<feature type="compositionally biased region" description="Polar residues" evidence="1">
    <location>
        <begin position="562"/>
        <end position="571"/>
    </location>
</feature>
<organism evidence="4 5">
    <name type="scientific">Cadophora malorum</name>
    <dbReference type="NCBI Taxonomy" id="108018"/>
    <lineage>
        <taxon>Eukaryota</taxon>
        <taxon>Fungi</taxon>
        <taxon>Dikarya</taxon>
        <taxon>Ascomycota</taxon>
        <taxon>Pezizomycotina</taxon>
        <taxon>Leotiomycetes</taxon>
        <taxon>Helotiales</taxon>
        <taxon>Ploettnerulaceae</taxon>
        <taxon>Cadophora</taxon>
    </lineage>
</organism>
<evidence type="ECO:0000256" key="3">
    <source>
        <dbReference type="SAM" id="SignalP"/>
    </source>
</evidence>
<feature type="chain" id="PRO_5034931878" description="Mid2 domain-containing protein" evidence="3">
    <location>
        <begin position="20"/>
        <end position="713"/>
    </location>
</feature>
<proteinExistence type="predicted"/>
<feature type="region of interest" description="Disordered" evidence="1">
    <location>
        <begin position="674"/>
        <end position="713"/>
    </location>
</feature>
<gene>
    <name evidence="4" type="ORF">IFR04_009584</name>
</gene>
<evidence type="ECO:0008006" key="6">
    <source>
        <dbReference type="Google" id="ProtNLM"/>
    </source>
</evidence>
<evidence type="ECO:0000313" key="5">
    <source>
        <dbReference type="Proteomes" id="UP000664132"/>
    </source>
</evidence>
<evidence type="ECO:0000256" key="1">
    <source>
        <dbReference type="SAM" id="MobiDB-lite"/>
    </source>
</evidence>
<feature type="compositionally biased region" description="Low complexity" evidence="1">
    <location>
        <begin position="216"/>
        <end position="231"/>
    </location>
</feature>
<feature type="compositionally biased region" description="Basic and acidic residues" evidence="1">
    <location>
        <begin position="698"/>
        <end position="713"/>
    </location>
</feature>
<feature type="signal peptide" evidence="3">
    <location>
        <begin position="1"/>
        <end position="19"/>
    </location>
</feature>
<feature type="transmembrane region" description="Helical" evidence="2">
    <location>
        <begin position="269"/>
        <end position="291"/>
    </location>
</feature>
<feature type="region of interest" description="Disordered" evidence="1">
    <location>
        <begin position="514"/>
        <end position="537"/>
    </location>
</feature>
<reference evidence="4" key="1">
    <citation type="submission" date="2021-02" db="EMBL/GenBank/DDBJ databases">
        <title>Genome sequence Cadophora malorum strain M34.</title>
        <authorList>
            <person name="Stefanovic E."/>
            <person name="Vu D."/>
            <person name="Scully C."/>
            <person name="Dijksterhuis J."/>
            <person name="Roader J."/>
            <person name="Houbraken J."/>
        </authorList>
    </citation>
    <scope>NUCLEOTIDE SEQUENCE</scope>
    <source>
        <strain evidence="4">M34</strain>
    </source>
</reference>
<accession>A0A8H7TCE3</accession>
<feature type="compositionally biased region" description="Low complexity" evidence="1">
    <location>
        <begin position="240"/>
        <end position="263"/>
    </location>
</feature>
<feature type="region of interest" description="Disordered" evidence="1">
    <location>
        <begin position="454"/>
        <end position="498"/>
    </location>
</feature>
<feature type="region of interest" description="Disordered" evidence="1">
    <location>
        <begin position="643"/>
        <end position="662"/>
    </location>
</feature>
<feature type="compositionally biased region" description="Basic and acidic residues" evidence="1">
    <location>
        <begin position="466"/>
        <end position="485"/>
    </location>
</feature>
<dbReference type="Proteomes" id="UP000664132">
    <property type="component" value="Unassembled WGS sequence"/>
</dbReference>
<keyword evidence="2" id="KW-0812">Transmembrane</keyword>
<name>A0A8H7TCE3_9HELO</name>
<dbReference type="OrthoDB" id="3496699at2759"/>
<keyword evidence="2" id="KW-1133">Transmembrane helix</keyword>
<keyword evidence="5" id="KW-1185">Reference proteome</keyword>
<protein>
    <recommendedName>
        <fullName evidence="6">Mid2 domain-containing protein</fullName>
    </recommendedName>
</protein>
<evidence type="ECO:0000256" key="2">
    <source>
        <dbReference type="SAM" id="Phobius"/>
    </source>
</evidence>
<dbReference type="AlphaFoldDB" id="A0A8H7TCE3"/>